<dbReference type="InterPro" id="IPR001611">
    <property type="entry name" value="Leu-rich_rpt"/>
</dbReference>
<comment type="caution">
    <text evidence="5">The sequence shown here is derived from an EMBL/GenBank/DDBJ whole genome shotgun (WGS) entry which is preliminary data.</text>
</comment>
<dbReference type="AlphaFoldDB" id="A0A7J7HVF9"/>
<keyword evidence="4" id="KW-1133">Transmembrane helix</keyword>
<keyword evidence="4" id="KW-0812">Transmembrane</keyword>
<organism evidence="5 6">
    <name type="scientific">Camellia sinensis</name>
    <name type="common">Tea plant</name>
    <name type="synonym">Thea sinensis</name>
    <dbReference type="NCBI Taxonomy" id="4442"/>
    <lineage>
        <taxon>Eukaryota</taxon>
        <taxon>Viridiplantae</taxon>
        <taxon>Streptophyta</taxon>
        <taxon>Embryophyta</taxon>
        <taxon>Tracheophyta</taxon>
        <taxon>Spermatophyta</taxon>
        <taxon>Magnoliopsida</taxon>
        <taxon>eudicotyledons</taxon>
        <taxon>Gunneridae</taxon>
        <taxon>Pentapetalae</taxon>
        <taxon>asterids</taxon>
        <taxon>Ericales</taxon>
        <taxon>Theaceae</taxon>
        <taxon>Camellia</taxon>
    </lineage>
</organism>
<protein>
    <recommendedName>
        <fullName evidence="7">Leucine-rich repeat-containing N-terminal plant-type domain-containing protein</fullName>
    </recommendedName>
</protein>
<dbReference type="InterPro" id="IPR051502">
    <property type="entry name" value="RLP_Defense_Trigger"/>
</dbReference>
<keyword evidence="2" id="KW-0433">Leucine-rich repeat</keyword>
<feature type="transmembrane region" description="Helical" evidence="4">
    <location>
        <begin position="63"/>
        <end position="83"/>
    </location>
</feature>
<evidence type="ECO:0008006" key="7">
    <source>
        <dbReference type="Google" id="ProtNLM"/>
    </source>
</evidence>
<name>A0A7J7HVF9_CAMSI</name>
<gene>
    <name evidence="5" type="ORF">HYC85_004075</name>
</gene>
<dbReference type="SUPFAM" id="SSF52047">
    <property type="entry name" value="RNI-like"/>
    <property type="match status" value="1"/>
</dbReference>
<keyword evidence="4" id="KW-0472">Membrane</keyword>
<evidence type="ECO:0000256" key="4">
    <source>
        <dbReference type="SAM" id="Phobius"/>
    </source>
</evidence>
<dbReference type="PANTHER" id="PTHR48062:SF6">
    <property type="entry name" value="LEUCINE-RICH REPEAT RECEPTOR PROTEIN KINASE MSL1-LIKE ISOFORM X1"/>
    <property type="match status" value="1"/>
</dbReference>
<evidence type="ECO:0000313" key="6">
    <source>
        <dbReference type="Proteomes" id="UP000593564"/>
    </source>
</evidence>
<dbReference type="Proteomes" id="UP000593564">
    <property type="component" value="Unassembled WGS sequence"/>
</dbReference>
<reference evidence="6" key="1">
    <citation type="journal article" date="2020" name="Nat. Commun.">
        <title>Genome assembly of wild tea tree DASZ reveals pedigree and selection history of tea varieties.</title>
        <authorList>
            <person name="Zhang W."/>
            <person name="Zhang Y."/>
            <person name="Qiu H."/>
            <person name="Guo Y."/>
            <person name="Wan H."/>
            <person name="Zhang X."/>
            <person name="Scossa F."/>
            <person name="Alseekh S."/>
            <person name="Zhang Q."/>
            <person name="Wang P."/>
            <person name="Xu L."/>
            <person name="Schmidt M.H."/>
            <person name="Jia X."/>
            <person name="Li D."/>
            <person name="Zhu A."/>
            <person name="Guo F."/>
            <person name="Chen W."/>
            <person name="Ni D."/>
            <person name="Usadel B."/>
            <person name="Fernie A.R."/>
            <person name="Wen W."/>
        </authorList>
    </citation>
    <scope>NUCLEOTIDE SEQUENCE [LARGE SCALE GENOMIC DNA]</scope>
    <source>
        <strain evidence="6">cv. G240</strain>
    </source>
</reference>
<dbReference type="Pfam" id="PF00560">
    <property type="entry name" value="LRR_1"/>
    <property type="match status" value="1"/>
</dbReference>
<comment type="similarity">
    <text evidence="1">Belongs to the RLP family.</text>
</comment>
<keyword evidence="6" id="KW-1185">Reference proteome</keyword>
<evidence type="ECO:0000256" key="3">
    <source>
        <dbReference type="ARBA" id="ARBA00022737"/>
    </source>
</evidence>
<accession>A0A7J7HVF9</accession>
<sequence>MSSLKVLTLCRVRLNGSPLDEGWSELSNLKELNLSENGFNVTLPSCFGYLTSIRLLDLSLNQFIGNLALFLLIILTTLEYLFLSYNHFEIPPSFCLIFQPFKA</sequence>
<dbReference type="PANTHER" id="PTHR48062">
    <property type="entry name" value="RECEPTOR-LIKE PROTEIN 14"/>
    <property type="match status" value="1"/>
</dbReference>
<dbReference type="Gene3D" id="3.80.10.10">
    <property type="entry name" value="Ribonuclease Inhibitor"/>
    <property type="match status" value="1"/>
</dbReference>
<dbReference type="InterPro" id="IPR032675">
    <property type="entry name" value="LRR_dom_sf"/>
</dbReference>
<dbReference type="Pfam" id="PF13855">
    <property type="entry name" value="LRR_8"/>
    <property type="match status" value="1"/>
</dbReference>
<evidence type="ECO:0000313" key="5">
    <source>
        <dbReference type="EMBL" id="KAF5956850.1"/>
    </source>
</evidence>
<dbReference type="EMBL" id="JACBKZ010000002">
    <property type="protein sequence ID" value="KAF5956850.1"/>
    <property type="molecule type" value="Genomic_DNA"/>
</dbReference>
<evidence type="ECO:0000256" key="2">
    <source>
        <dbReference type="ARBA" id="ARBA00022614"/>
    </source>
</evidence>
<reference evidence="5 6" key="2">
    <citation type="submission" date="2020-07" db="EMBL/GenBank/DDBJ databases">
        <title>Genome assembly of wild tea tree DASZ reveals pedigree and selection history of tea varieties.</title>
        <authorList>
            <person name="Zhang W."/>
        </authorList>
    </citation>
    <scope>NUCLEOTIDE SEQUENCE [LARGE SCALE GENOMIC DNA]</scope>
    <source>
        <strain evidence="6">cv. G240</strain>
        <tissue evidence="5">Leaf</tissue>
    </source>
</reference>
<proteinExistence type="inferred from homology"/>
<keyword evidence="3" id="KW-0677">Repeat</keyword>
<evidence type="ECO:0000256" key="1">
    <source>
        <dbReference type="ARBA" id="ARBA00009592"/>
    </source>
</evidence>